<sequence length="181" mass="19283">MDSFELNKFIGAFLFCLLITVGLVNLSGILVHPTIPDQPGYVIEVAESSDADGDATEEEAGPSLAVLLSEGDAAKGEKVAKKCASCHSFEEGGPNKVGPNLYGVLMNARGVHSDFAYSDALKSHPGEWTYEDLDHFLANPKGFIQGTKMAFAGLKKPGDRADLILYLRSLGDQDVPLPAAE</sequence>
<name>A0A1Y5RTY9_9PROT</name>
<organism evidence="14 15">
    <name type="scientific">Oceanibacterium hippocampi</name>
    <dbReference type="NCBI Taxonomy" id="745714"/>
    <lineage>
        <taxon>Bacteria</taxon>
        <taxon>Pseudomonadati</taxon>
        <taxon>Pseudomonadota</taxon>
        <taxon>Alphaproteobacteria</taxon>
        <taxon>Sneathiellales</taxon>
        <taxon>Sneathiellaceae</taxon>
        <taxon>Oceanibacterium</taxon>
    </lineage>
</organism>
<comment type="subcellular location">
    <subcellularLocation>
        <location evidence="1">Cell membrane</location>
        <topology evidence="1">Single-pass membrane protein</topology>
    </subcellularLocation>
</comment>
<keyword evidence="10 12" id="KW-0472">Membrane</keyword>
<evidence type="ECO:0000256" key="6">
    <source>
        <dbReference type="ARBA" id="ARBA00022723"/>
    </source>
</evidence>
<keyword evidence="6 11" id="KW-0479">Metal-binding</keyword>
<dbReference type="RefSeq" id="WP_085882020.1">
    <property type="nucleotide sequence ID" value="NZ_FWFR01000001.1"/>
</dbReference>
<keyword evidence="9 11" id="KW-0408">Iron</keyword>
<feature type="transmembrane region" description="Helical" evidence="12">
    <location>
        <begin position="12"/>
        <end position="31"/>
    </location>
</feature>
<evidence type="ECO:0000256" key="10">
    <source>
        <dbReference type="ARBA" id="ARBA00023136"/>
    </source>
</evidence>
<keyword evidence="7" id="KW-0249">Electron transport</keyword>
<dbReference type="GO" id="GO:0046872">
    <property type="term" value="F:metal ion binding"/>
    <property type="evidence" value="ECO:0007669"/>
    <property type="project" value="UniProtKB-KW"/>
</dbReference>
<evidence type="ECO:0000256" key="1">
    <source>
        <dbReference type="ARBA" id="ARBA00004162"/>
    </source>
</evidence>
<dbReference type="Pfam" id="PF00034">
    <property type="entry name" value="Cytochrom_C"/>
    <property type="match status" value="1"/>
</dbReference>
<keyword evidence="8 12" id="KW-1133">Transmembrane helix</keyword>
<keyword evidence="3" id="KW-1003">Cell membrane</keyword>
<dbReference type="FunFam" id="1.10.760.10:FF:000026">
    <property type="entry name" value="Cytochrome C, membrane-bound"/>
    <property type="match status" value="1"/>
</dbReference>
<reference evidence="14 15" key="1">
    <citation type="submission" date="2017-03" db="EMBL/GenBank/DDBJ databases">
        <authorList>
            <person name="Afonso C.L."/>
            <person name="Miller P.J."/>
            <person name="Scott M.A."/>
            <person name="Spackman E."/>
            <person name="Goraichik I."/>
            <person name="Dimitrov K.M."/>
            <person name="Suarez D.L."/>
            <person name="Swayne D.E."/>
        </authorList>
    </citation>
    <scope>NUCLEOTIDE SEQUENCE [LARGE SCALE GENOMIC DNA]</scope>
    <source>
        <strain evidence="14 15">CECT 7691</strain>
    </source>
</reference>
<gene>
    <name evidence="14" type="primary">cycM</name>
    <name evidence="14" type="ORF">OCH7691_00709</name>
</gene>
<keyword evidence="5 12" id="KW-0812">Transmembrane</keyword>
<dbReference type="GO" id="GO:0020037">
    <property type="term" value="F:heme binding"/>
    <property type="evidence" value="ECO:0007669"/>
    <property type="project" value="InterPro"/>
</dbReference>
<evidence type="ECO:0000313" key="14">
    <source>
        <dbReference type="EMBL" id="SLN25213.1"/>
    </source>
</evidence>
<dbReference type="Proteomes" id="UP000193200">
    <property type="component" value="Unassembled WGS sequence"/>
</dbReference>
<dbReference type="PRINTS" id="PR00604">
    <property type="entry name" value="CYTCHRMECIAB"/>
</dbReference>
<accession>A0A1Y5RTY9</accession>
<protein>
    <submittedName>
        <fullName evidence="14">Cytochrome c-552</fullName>
    </submittedName>
</protein>
<dbReference type="Gene3D" id="1.10.760.10">
    <property type="entry name" value="Cytochrome c-like domain"/>
    <property type="match status" value="1"/>
</dbReference>
<feature type="domain" description="Cytochrome c" evidence="13">
    <location>
        <begin position="71"/>
        <end position="171"/>
    </location>
</feature>
<dbReference type="InterPro" id="IPR002327">
    <property type="entry name" value="Cyt_c_1A/1B"/>
</dbReference>
<dbReference type="EMBL" id="FWFR01000001">
    <property type="protein sequence ID" value="SLN25213.1"/>
    <property type="molecule type" value="Genomic_DNA"/>
</dbReference>
<evidence type="ECO:0000256" key="11">
    <source>
        <dbReference type="PROSITE-ProRule" id="PRU00433"/>
    </source>
</evidence>
<evidence type="ECO:0000256" key="2">
    <source>
        <dbReference type="ARBA" id="ARBA00022448"/>
    </source>
</evidence>
<proteinExistence type="predicted"/>
<dbReference type="PANTHER" id="PTHR11961">
    <property type="entry name" value="CYTOCHROME C"/>
    <property type="match status" value="1"/>
</dbReference>
<evidence type="ECO:0000313" key="15">
    <source>
        <dbReference type="Proteomes" id="UP000193200"/>
    </source>
</evidence>
<evidence type="ECO:0000256" key="3">
    <source>
        <dbReference type="ARBA" id="ARBA00022475"/>
    </source>
</evidence>
<dbReference type="InterPro" id="IPR036909">
    <property type="entry name" value="Cyt_c-like_dom_sf"/>
</dbReference>
<keyword evidence="2" id="KW-0813">Transport</keyword>
<dbReference type="AlphaFoldDB" id="A0A1Y5RTY9"/>
<dbReference type="GO" id="GO:0005886">
    <property type="term" value="C:plasma membrane"/>
    <property type="evidence" value="ECO:0007669"/>
    <property type="project" value="UniProtKB-SubCell"/>
</dbReference>
<evidence type="ECO:0000256" key="8">
    <source>
        <dbReference type="ARBA" id="ARBA00022989"/>
    </source>
</evidence>
<dbReference type="GO" id="GO:0009055">
    <property type="term" value="F:electron transfer activity"/>
    <property type="evidence" value="ECO:0007669"/>
    <property type="project" value="InterPro"/>
</dbReference>
<keyword evidence="4 11" id="KW-0349">Heme</keyword>
<evidence type="ECO:0000256" key="5">
    <source>
        <dbReference type="ARBA" id="ARBA00022692"/>
    </source>
</evidence>
<dbReference type="PROSITE" id="PS51007">
    <property type="entry name" value="CYTC"/>
    <property type="match status" value="1"/>
</dbReference>
<evidence type="ECO:0000256" key="7">
    <source>
        <dbReference type="ARBA" id="ARBA00022982"/>
    </source>
</evidence>
<dbReference type="InterPro" id="IPR009056">
    <property type="entry name" value="Cyt_c-like_dom"/>
</dbReference>
<dbReference type="OrthoDB" id="9805828at2"/>
<dbReference type="SUPFAM" id="SSF46626">
    <property type="entry name" value="Cytochrome c"/>
    <property type="match status" value="1"/>
</dbReference>
<evidence type="ECO:0000256" key="9">
    <source>
        <dbReference type="ARBA" id="ARBA00023004"/>
    </source>
</evidence>
<evidence type="ECO:0000256" key="12">
    <source>
        <dbReference type="SAM" id="Phobius"/>
    </source>
</evidence>
<evidence type="ECO:0000256" key="4">
    <source>
        <dbReference type="ARBA" id="ARBA00022617"/>
    </source>
</evidence>
<evidence type="ECO:0000259" key="13">
    <source>
        <dbReference type="PROSITE" id="PS51007"/>
    </source>
</evidence>
<keyword evidence="15" id="KW-1185">Reference proteome</keyword>
<dbReference type="InParanoid" id="A0A1Y5RTY9"/>